<dbReference type="Proteomes" id="UP001432027">
    <property type="component" value="Unassembled WGS sequence"/>
</dbReference>
<accession>A0AAV5THJ5</accession>
<comment type="caution">
    <text evidence="2">The sequence shown here is derived from an EMBL/GenBank/DDBJ whole genome shotgun (WGS) entry which is preliminary data.</text>
</comment>
<keyword evidence="3" id="KW-1185">Reference proteome</keyword>
<evidence type="ECO:0000313" key="2">
    <source>
        <dbReference type="EMBL" id="GMS93801.1"/>
    </source>
</evidence>
<organism evidence="2 3">
    <name type="scientific">Pristionchus entomophagus</name>
    <dbReference type="NCBI Taxonomy" id="358040"/>
    <lineage>
        <taxon>Eukaryota</taxon>
        <taxon>Metazoa</taxon>
        <taxon>Ecdysozoa</taxon>
        <taxon>Nematoda</taxon>
        <taxon>Chromadorea</taxon>
        <taxon>Rhabditida</taxon>
        <taxon>Rhabditina</taxon>
        <taxon>Diplogasteromorpha</taxon>
        <taxon>Diplogasteroidea</taxon>
        <taxon>Neodiplogasteridae</taxon>
        <taxon>Pristionchus</taxon>
    </lineage>
</organism>
<sequence>MMPIDIIFICYCIYLPVLTAIYVLQMWIIIRDITFIVTSFPEFRWAIYPISNGGGMVADGFAHTRLYLSFACPITQDLLNCFIALNRLTALSMPFDFKRV</sequence>
<dbReference type="AlphaFoldDB" id="A0AAV5THJ5"/>
<gene>
    <name evidence="2" type="ORF">PENTCL1PPCAC_15976</name>
</gene>
<name>A0AAV5THJ5_9BILA</name>
<evidence type="ECO:0000256" key="1">
    <source>
        <dbReference type="SAM" id="Phobius"/>
    </source>
</evidence>
<evidence type="ECO:0000313" key="3">
    <source>
        <dbReference type="Proteomes" id="UP001432027"/>
    </source>
</evidence>
<feature type="non-terminal residue" evidence="2">
    <location>
        <position position="100"/>
    </location>
</feature>
<reference evidence="2" key="1">
    <citation type="submission" date="2023-10" db="EMBL/GenBank/DDBJ databases">
        <title>Genome assembly of Pristionchus species.</title>
        <authorList>
            <person name="Yoshida K."/>
            <person name="Sommer R.J."/>
        </authorList>
    </citation>
    <scope>NUCLEOTIDE SEQUENCE</scope>
    <source>
        <strain evidence="2">RS0144</strain>
    </source>
</reference>
<protein>
    <recommendedName>
        <fullName evidence="4">G protein-coupled receptor</fullName>
    </recommendedName>
</protein>
<keyword evidence="1" id="KW-0812">Transmembrane</keyword>
<feature type="transmembrane region" description="Helical" evidence="1">
    <location>
        <begin position="6"/>
        <end position="30"/>
    </location>
</feature>
<dbReference type="EMBL" id="BTSX01000004">
    <property type="protein sequence ID" value="GMS93801.1"/>
    <property type="molecule type" value="Genomic_DNA"/>
</dbReference>
<keyword evidence="1" id="KW-1133">Transmembrane helix</keyword>
<keyword evidence="1" id="KW-0472">Membrane</keyword>
<proteinExistence type="predicted"/>
<evidence type="ECO:0008006" key="4">
    <source>
        <dbReference type="Google" id="ProtNLM"/>
    </source>
</evidence>